<reference evidence="1" key="1">
    <citation type="submission" date="2016-10" db="EMBL/GenBank/DDBJ databases">
        <authorList>
            <person name="de Groot N.N."/>
        </authorList>
    </citation>
    <scope>NUCLEOTIDE SEQUENCE</scope>
</reference>
<protein>
    <recommendedName>
        <fullName evidence="2">Protein kinase domain-containing protein</fullName>
    </recommendedName>
</protein>
<evidence type="ECO:0008006" key="2">
    <source>
        <dbReference type="Google" id="ProtNLM"/>
    </source>
</evidence>
<dbReference type="InterPro" id="IPR011009">
    <property type="entry name" value="Kinase-like_dom_sf"/>
</dbReference>
<sequence length="248" mass="29371">MSYKYILNPKHTSFKEHLLNIQTIFQSSDKSIHKARNELKIIKIDGTKYVIKSFKTPHLLNRFVYSFVRDSKAKKSYLNAQKLQKLAINTPEPIGVIEFFEKGLLGESYFVSLYEAYDFTIREVFHHKVEDREKILKEFAAFTYELHKKGVWHVDYSLGNILITKLPNGDYRFSLVDINRMHFKTITPQEGLQNFNKFWAKEEDLAFLVKEYVKLSSLEFAPSFEIVQKSVKKIQKQKELKNYLKNKR</sequence>
<dbReference type="Gene3D" id="1.10.510.10">
    <property type="entry name" value="Transferase(Phosphotransferase) domain 1"/>
    <property type="match status" value="1"/>
</dbReference>
<dbReference type="SUPFAM" id="SSF56112">
    <property type="entry name" value="Protein kinase-like (PK-like)"/>
    <property type="match status" value="1"/>
</dbReference>
<dbReference type="AlphaFoldDB" id="A0A1W1CNL4"/>
<name>A0A1W1CNL4_9ZZZZ</name>
<gene>
    <name evidence="1" type="ORF">MNB_SM-5-643</name>
</gene>
<dbReference type="EMBL" id="FPHH01000100">
    <property type="protein sequence ID" value="SFV67369.1"/>
    <property type="molecule type" value="Genomic_DNA"/>
</dbReference>
<organism evidence="1">
    <name type="scientific">hydrothermal vent metagenome</name>
    <dbReference type="NCBI Taxonomy" id="652676"/>
    <lineage>
        <taxon>unclassified sequences</taxon>
        <taxon>metagenomes</taxon>
        <taxon>ecological metagenomes</taxon>
    </lineage>
</organism>
<evidence type="ECO:0000313" key="1">
    <source>
        <dbReference type="EMBL" id="SFV67369.1"/>
    </source>
</evidence>
<proteinExistence type="predicted"/>
<accession>A0A1W1CNL4</accession>